<proteinExistence type="predicted"/>
<sequence>MITHLRSTAGLSSRRLSTGDRVRVASGVYGNPGRIRSISAGHILVQYDHGGREVIDPTRRPVWVISAAGTL</sequence>
<gene>
    <name evidence="1" type="ORF">K0O64_09955</name>
</gene>
<keyword evidence="2" id="KW-1185">Reference proteome</keyword>
<evidence type="ECO:0000313" key="1">
    <source>
        <dbReference type="EMBL" id="QYL18778.1"/>
    </source>
</evidence>
<organism evidence="1 2">
    <name type="scientific">Mycolicibacterium pallens</name>
    <dbReference type="NCBI Taxonomy" id="370524"/>
    <lineage>
        <taxon>Bacteria</taxon>
        <taxon>Bacillati</taxon>
        <taxon>Actinomycetota</taxon>
        <taxon>Actinomycetes</taxon>
        <taxon>Mycobacteriales</taxon>
        <taxon>Mycobacteriaceae</taxon>
        <taxon>Mycolicibacterium</taxon>
    </lineage>
</organism>
<name>A0ABX8VLV8_9MYCO</name>
<accession>A0ABX8VLV8</accession>
<protein>
    <recommendedName>
        <fullName evidence="3">KOW domain-containing protein</fullName>
    </recommendedName>
</protein>
<reference evidence="1 2" key="1">
    <citation type="submission" date="2021-07" db="EMBL/GenBank/DDBJ databases">
        <title>Whole genome sequencing of non-tuberculosis mycobacteria type-strains.</title>
        <authorList>
            <person name="Igarashi Y."/>
            <person name="Osugi A."/>
            <person name="Mitarai S."/>
        </authorList>
    </citation>
    <scope>NUCLEOTIDE SEQUENCE [LARGE SCALE GENOMIC DNA]</scope>
    <source>
        <strain evidence="1 2">JCM 16370</strain>
    </source>
</reference>
<dbReference type="RefSeq" id="WP_071946391.1">
    <property type="nucleotide sequence ID" value="NZ_BAAAVX010000045.1"/>
</dbReference>
<evidence type="ECO:0000313" key="2">
    <source>
        <dbReference type="Proteomes" id="UP000825367"/>
    </source>
</evidence>
<dbReference type="Proteomes" id="UP000825367">
    <property type="component" value="Chromosome"/>
</dbReference>
<evidence type="ECO:0008006" key="3">
    <source>
        <dbReference type="Google" id="ProtNLM"/>
    </source>
</evidence>
<dbReference type="EMBL" id="CP080333">
    <property type="protein sequence ID" value="QYL18778.1"/>
    <property type="molecule type" value="Genomic_DNA"/>
</dbReference>